<keyword evidence="3" id="KW-1185">Reference proteome</keyword>
<gene>
    <name evidence="2" type="ORF">LAZ67_8001542</name>
</gene>
<dbReference type="InterPro" id="IPR012337">
    <property type="entry name" value="RNaseH-like_sf"/>
</dbReference>
<name>A0ABY6KQA7_9ARAC</name>
<reference evidence="2 3" key="1">
    <citation type="submission" date="2022-01" db="EMBL/GenBank/DDBJ databases">
        <title>A chromosomal length assembly of Cordylochernes scorpioides.</title>
        <authorList>
            <person name="Zeh D."/>
            <person name="Zeh J."/>
        </authorList>
    </citation>
    <scope>NUCLEOTIDE SEQUENCE [LARGE SCALE GENOMIC DNA]</scope>
    <source>
        <strain evidence="2">IN4F17</strain>
        <tissue evidence="2">Whole Body</tissue>
    </source>
</reference>
<dbReference type="SUPFAM" id="SSF53098">
    <property type="entry name" value="Ribonuclease H-like"/>
    <property type="match status" value="1"/>
</dbReference>
<dbReference type="PANTHER" id="PTHR47331:SF1">
    <property type="entry name" value="GAG-LIKE PROTEIN"/>
    <property type="match status" value="1"/>
</dbReference>
<evidence type="ECO:0000259" key="1">
    <source>
        <dbReference type="Pfam" id="PF17921"/>
    </source>
</evidence>
<dbReference type="EMBL" id="CP092870">
    <property type="protein sequence ID" value="UYV71050.1"/>
    <property type="molecule type" value="Genomic_DNA"/>
</dbReference>
<organism evidence="2 3">
    <name type="scientific">Cordylochernes scorpioides</name>
    <dbReference type="NCBI Taxonomy" id="51811"/>
    <lineage>
        <taxon>Eukaryota</taxon>
        <taxon>Metazoa</taxon>
        <taxon>Ecdysozoa</taxon>
        <taxon>Arthropoda</taxon>
        <taxon>Chelicerata</taxon>
        <taxon>Arachnida</taxon>
        <taxon>Pseudoscorpiones</taxon>
        <taxon>Cheliferoidea</taxon>
        <taxon>Chernetidae</taxon>
        <taxon>Cordylochernes</taxon>
    </lineage>
</organism>
<evidence type="ECO:0000313" key="2">
    <source>
        <dbReference type="EMBL" id="UYV71050.1"/>
    </source>
</evidence>
<protein>
    <recommendedName>
        <fullName evidence="1">Integrase zinc-binding domain-containing protein</fullName>
    </recommendedName>
</protein>
<dbReference type="Proteomes" id="UP001235939">
    <property type="component" value="Chromosome 08"/>
</dbReference>
<dbReference type="InterPro" id="IPR041588">
    <property type="entry name" value="Integrase_H2C2"/>
</dbReference>
<evidence type="ECO:0000313" key="3">
    <source>
        <dbReference type="Proteomes" id="UP001235939"/>
    </source>
</evidence>
<sequence>MSLKIHFLHSYLDFFPDNLGAVSDEHAERFHQDISSMEKRYQGKWSSGKSAIYGDFLKQTPQTSIDEASEDMQGVLRVGGRLRWAPGIPYLQKYPAFLPSDGRLSQLIIRDRLQRILHGGTQLVLSNLRQEYWILRAKDQIKKCVRDCVICCRYNRTTQHQVMSDLPKERLTPGKPFMVSGVDYAGPIQFKLSGGRGRRVGKGYICLFVCFVTRAVHIELVTDASTPTFLAAFKSFVARRGRCNKIYSDQGTNFVGAAKKLQSDFYLSRQKLKELTVILANDGTEWQFNPPGAPHFGGLWEAGIRMESYEWYPSATMAGVIKRPLVKLALLQGPPVSFDGGH</sequence>
<dbReference type="Gene3D" id="3.30.420.10">
    <property type="entry name" value="Ribonuclease H-like superfamily/Ribonuclease H"/>
    <property type="match status" value="1"/>
</dbReference>
<accession>A0ABY6KQA7</accession>
<proteinExistence type="predicted"/>
<feature type="domain" description="Integrase zinc-binding" evidence="1">
    <location>
        <begin position="107"/>
        <end position="156"/>
    </location>
</feature>
<dbReference type="InterPro" id="IPR036397">
    <property type="entry name" value="RNaseH_sf"/>
</dbReference>
<dbReference type="PANTHER" id="PTHR47331">
    <property type="entry name" value="PHD-TYPE DOMAIN-CONTAINING PROTEIN"/>
    <property type="match status" value="1"/>
</dbReference>
<dbReference type="Pfam" id="PF17921">
    <property type="entry name" value="Integrase_H2C2"/>
    <property type="match status" value="1"/>
</dbReference>